<feature type="domain" description="HTH iclR-type" evidence="4">
    <location>
        <begin position="7"/>
        <end position="68"/>
    </location>
</feature>
<dbReference type="InterPro" id="IPR036388">
    <property type="entry name" value="WH-like_DNA-bd_sf"/>
</dbReference>
<evidence type="ECO:0008006" key="8">
    <source>
        <dbReference type="Google" id="ProtNLM"/>
    </source>
</evidence>
<dbReference type="SUPFAM" id="SSF46785">
    <property type="entry name" value="Winged helix' DNA-binding domain"/>
    <property type="match status" value="1"/>
</dbReference>
<keyword evidence="3" id="KW-0804">Transcription</keyword>
<dbReference type="InterPro" id="IPR005471">
    <property type="entry name" value="Tscrpt_reg_IclR_N"/>
</dbReference>
<evidence type="ECO:0000313" key="6">
    <source>
        <dbReference type="EMBL" id="GGO79888.1"/>
    </source>
</evidence>
<dbReference type="Gene3D" id="3.30.450.40">
    <property type="match status" value="1"/>
</dbReference>
<dbReference type="InterPro" id="IPR029016">
    <property type="entry name" value="GAF-like_dom_sf"/>
</dbReference>
<protein>
    <recommendedName>
        <fullName evidence="8">Transcriptional regulator, IclR family</fullName>
    </recommendedName>
</protein>
<accession>A0A918DRC0</accession>
<evidence type="ECO:0000313" key="7">
    <source>
        <dbReference type="Proteomes" id="UP000599578"/>
    </source>
</evidence>
<dbReference type="InterPro" id="IPR050707">
    <property type="entry name" value="HTH_MetabolicPath_Reg"/>
</dbReference>
<evidence type="ECO:0000256" key="2">
    <source>
        <dbReference type="ARBA" id="ARBA00023125"/>
    </source>
</evidence>
<keyword evidence="2" id="KW-0238">DNA-binding</keyword>
<name>A0A918DRC0_9GAMM</name>
<dbReference type="SMART" id="SM00346">
    <property type="entry name" value="HTH_ICLR"/>
    <property type="match status" value="1"/>
</dbReference>
<evidence type="ECO:0000259" key="4">
    <source>
        <dbReference type="PROSITE" id="PS51077"/>
    </source>
</evidence>
<reference evidence="6 7" key="1">
    <citation type="journal article" date="2014" name="Int. J. Syst. Evol. Microbiol.">
        <title>Complete genome sequence of Corynebacterium casei LMG S-19264T (=DSM 44701T), isolated from a smear-ripened cheese.</title>
        <authorList>
            <consortium name="US DOE Joint Genome Institute (JGI-PGF)"/>
            <person name="Walter F."/>
            <person name="Albersmeier A."/>
            <person name="Kalinowski J."/>
            <person name="Ruckert C."/>
        </authorList>
    </citation>
    <scope>NUCLEOTIDE SEQUENCE [LARGE SCALE GENOMIC DNA]</scope>
    <source>
        <strain evidence="6 7">CGMCC 1.7286</strain>
    </source>
</reference>
<dbReference type="InterPro" id="IPR014757">
    <property type="entry name" value="Tscrpt_reg_IclR_C"/>
</dbReference>
<dbReference type="Proteomes" id="UP000599578">
    <property type="component" value="Unassembled WGS sequence"/>
</dbReference>
<dbReference type="InterPro" id="IPR036390">
    <property type="entry name" value="WH_DNA-bd_sf"/>
</dbReference>
<evidence type="ECO:0000256" key="1">
    <source>
        <dbReference type="ARBA" id="ARBA00023015"/>
    </source>
</evidence>
<comment type="caution">
    <text evidence="6">The sequence shown here is derived from an EMBL/GenBank/DDBJ whole genome shotgun (WGS) entry which is preliminary data.</text>
</comment>
<proteinExistence type="predicted"/>
<keyword evidence="7" id="KW-1185">Reference proteome</keyword>
<dbReference type="GO" id="GO:0003700">
    <property type="term" value="F:DNA-binding transcription factor activity"/>
    <property type="evidence" value="ECO:0007669"/>
    <property type="project" value="TreeGrafter"/>
</dbReference>
<organism evidence="6 7">
    <name type="scientific">Marinobacterium nitratireducens</name>
    <dbReference type="NCBI Taxonomy" id="518897"/>
    <lineage>
        <taxon>Bacteria</taxon>
        <taxon>Pseudomonadati</taxon>
        <taxon>Pseudomonadota</taxon>
        <taxon>Gammaproteobacteria</taxon>
        <taxon>Oceanospirillales</taxon>
        <taxon>Oceanospirillaceae</taxon>
        <taxon>Marinobacterium</taxon>
    </lineage>
</organism>
<dbReference type="GO" id="GO:0003677">
    <property type="term" value="F:DNA binding"/>
    <property type="evidence" value="ECO:0007669"/>
    <property type="project" value="UniProtKB-KW"/>
</dbReference>
<feature type="domain" description="IclR-ED" evidence="5">
    <location>
        <begin position="67"/>
        <end position="264"/>
    </location>
</feature>
<dbReference type="PANTHER" id="PTHR30136:SF23">
    <property type="entry name" value="DNA-BINDING TRANSCRIPTIONAL ACTIVATOR MHPR"/>
    <property type="match status" value="1"/>
</dbReference>
<dbReference type="PROSITE" id="PS51077">
    <property type="entry name" value="HTH_ICLR"/>
    <property type="match status" value="1"/>
</dbReference>
<dbReference type="Gene3D" id="1.10.10.10">
    <property type="entry name" value="Winged helix-like DNA-binding domain superfamily/Winged helix DNA-binding domain"/>
    <property type="match status" value="1"/>
</dbReference>
<dbReference type="GO" id="GO:0045892">
    <property type="term" value="P:negative regulation of DNA-templated transcription"/>
    <property type="evidence" value="ECO:0007669"/>
    <property type="project" value="TreeGrafter"/>
</dbReference>
<dbReference type="EMBL" id="BMLT01000003">
    <property type="protein sequence ID" value="GGO79888.1"/>
    <property type="molecule type" value="Genomic_DNA"/>
</dbReference>
<evidence type="ECO:0000259" key="5">
    <source>
        <dbReference type="PROSITE" id="PS51078"/>
    </source>
</evidence>
<gene>
    <name evidence="6" type="ORF">GCM10011348_15330</name>
</gene>
<dbReference type="SUPFAM" id="SSF55781">
    <property type="entry name" value="GAF domain-like"/>
    <property type="match status" value="1"/>
</dbReference>
<dbReference type="PROSITE" id="PS51078">
    <property type="entry name" value="ICLR_ED"/>
    <property type="match status" value="1"/>
</dbReference>
<keyword evidence="1" id="KW-0805">Transcription regulation</keyword>
<evidence type="ECO:0000256" key="3">
    <source>
        <dbReference type="ARBA" id="ARBA00023163"/>
    </source>
</evidence>
<dbReference type="Pfam" id="PF09339">
    <property type="entry name" value="HTH_IclR"/>
    <property type="match status" value="1"/>
</dbReference>
<sequence length="274" mass="30967">MQNKDIIKSLVKSIRVLEIINSNDGCTLSKIHNLTSIPKPTLIRILNTLEYCHVIRKNLIDNQYRSNFIFSGDRFRERIIGVLTAVSGKVLDRLCSDIIWPSDLLIRNGIYMEVVETTRKHTPLSVNRNKIGDKVDMLSSAVGSAYISFCSESERNDLVNDLKKSSDYNLLWTKSDTWLRSIIESTLAAGYGSRDIDFHGAHKGEKPKNDGLSAIAVPVYVKGDIVGCINLLWPSRLFTPQEFAKGHLQQLKQASMEITRQVDKILVEPQYNES</sequence>
<dbReference type="AlphaFoldDB" id="A0A918DRC0"/>
<dbReference type="RefSeq" id="WP_188859992.1">
    <property type="nucleotide sequence ID" value="NZ_BMLT01000003.1"/>
</dbReference>
<dbReference type="PANTHER" id="PTHR30136">
    <property type="entry name" value="HELIX-TURN-HELIX TRANSCRIPTIONAL REGULATOR, ICLR FAMILY"/>
    <property type="match status" value="1"/>
</dbReference>